<dbReference type="InterPro" id="IPR010982">
    <property type="entry name" value="Lambda_DNA-bd_dom_sf"/>
</dbReference>
<proteinExistence type="predicted"/>
<reference evidence="3 4" key="1">
    <citation type="submission" date="2018-08" db="EMBL/GenBank/DDBJ databases">
        <title>A genome reference for cultivated species of the human gut microbiota.</title>
        <authorList>
            <person name="Zou Y."/>
            <person name="Xue W."/>
            <person name="Luo G."/>
        </authorList>
    </citation>
    <scope>NUCLEOTIDE SEQUENCE [LARGE SCALE GENOMIC DNA]</scope>
    <source>
        <strain evidence="3 4">AM09-9</strain>
    </source>
</reference>
<dbReference type="Proteomes" id="UP000285832">
    <property type="component" value="Unassembled WGS sequence"/>
</dbReference>
<dbReference type="SUPFAM" id="SSF47413">
    <property type="entry name" value="lambda repressor-like DNA-binding domains"/>
    <property type="match status" value="1"/>
</dbReference>
<keyword evidence="1" id="KW-0238">DNA-binding</keyword>
<dbReference type="Gene3D" id="1.10.260.40">
    <property type="entry name" value="lambda repressor-like DNA-binding domains"/>
    <property type="match status" value="1"/>
</dbReference>
<dbReference type="EMBL" id="QRMI01000011">
    <property type="protein sequence ID" value="RHJ62231.1"/>
    <property type="molecule type" value="Genomic_DNA"/>
</dbReference>
<evidence type="ECO:0000313" key="3">
    <source>
        <dbReference type="EMBL" id="RHJ62231.1"/>
    </source>
</evidence>
<dbReference type="GO" id="GO:0003677">
    <property type="term" value="F:DNA binding"/>
    <property type="evidence" value="ECO:0007669"/>
    <property type="project" value="UniProtKB-KW"/>
</dbReference>
<dbReference type="AlphaFoldDB" id="A0A415D733"/>
<accession>A0A415D733</accession>
<dbReference type="InterPro" id="IPR001387">
    <property type="entry name" value="Cro/C1-type_HTH"/>
</dbReference>
<dbReference type="Pfam" id="PF01381">
    <property type="entry name" value="HTH_3"/>
    <property type="match status" value="1"/>
</dbReference>
<feature type="domain" description="HTH cro/C1-type" evidence="2">
    <location>
        <begin position="5"/>
        <end position="59"/>
    </location>
</feature>
<dbReference type="CDD" id="cd00093">
    <property type="entry name" value="HTH_XRE"/>
    <property type="match status" value="1"/>
</dbReference>
<dbReference type="PROSITE" id="PS50943">
    <property type="entry name" value="HTH_CROC1"/>
    <property type="match status" value="1"/>
</dbReference>
<name>A0A415D733_9FIRM</name>
<protein>
    <submittedName>
        <fullName evidence="3">XRE family transcriptional regulator</fullName>
    </submittedName>
</protein>
<dbReference type="PANTHER" id="PTHR46558:SF11">
    <property type="entry name" value="HTH-TYPE TRANSCRIPTIONAL REGULATOR XRE"/>
    <property type="match status" value="1"/>
</dbReference>
<gene>
    <name evidence="3" type="ORF">DW116_05815</name>
</gene>
<dbReference type="SMART" id="SM00530">
    <property type="entry name" value="HTH_XRE"/>
    <property type="match status" value="1"/>
</dbReference>
<organism evidence="3 4">
    <name type="scientific">[Ruminococcus] lactaris</name>
    <dbReference type="NCBI Taxonomy" id="46228"/>
    <lineage>
        <taxon>Bacteria</taxon>
        <taxon>Bacillati</taxon>
        <taxon>Bacillota</taxon>
        <taxon>Clostridia</taxon>
        <taxon>Lachnospirales</taxon>
        <taxon>Lachnospiraceae</taxon>
        <taxon>Mediterraneibacter</taxon>
    </lineage>
</organism>
<evidence type="ECO:0000259" key="2">
    <source>
        <dbReference type="PROSITE" id="PS50943"/>
    </source>
</evidence>
<comment type="caution">
    <text evidence="3">The sequence shown here is derived from an EMBL/GenBank/DDBJ whole genome shotgun (WGS) entry which is preliminary data.</text>
</comment>
<evidence type="ECO:0000256" key="1">
    <source>
        <dbReference type="ARBA" id="ARBA00023125"/>
    </source>
</evidence>
<sequence length="128" mass="14731">MNERIKELRKELKLTQQEFADELKISRGNIGAYEVGKNAPSDAVVSLICKTFNVNEEWLRVGVGDMFLELPEEDEEAAYVSELLEDVDNDLFILIKEVMHTYHDLSPKSKEVIRDFSARLRENIKKGS</sequence>
<evidence type="ECO:0000313" key="4">
    <source>
        <dbReference type="Proteomes" id="UP000285832"/>
    </source>
</evidence>
<dbReference type="RefSeq" id="WP_118278946.1">
    <property type="nucleotide sequence ID" value="NZ_JAQDJO010000002.1"/>
</dbReference>
<dbReference type="PANTHER" id="PTHR46558">
    <property type="entry name" value="TRACRIPTIONAL REGULATORY PROTEIN-RELATED-RELATED"/>
    <property type="match status" value="1"/>
</dbReference>